<proteinExistence type="predicted"/>
<evidence type="ECO:0000313" key="1">
    <source>
        <dbReference type="EMBL" id="GBF07417.1"/>
    </source>
</evidence>
<evidence type="ECO:0008006" key="3">
    <source>
        <dbReference type="Google" id="ProtNLM"/>
    </source>
</evidence>
<dbReference type="EMBL" id="BFAG01000014">
    <property type="protein sequence ID" value="GBF07417.1"/>
    <property type="molecule type" value="Genomic_DNA"/>
</dbReference>
<evidence type="ECO:0000313" key="2">
    <source>
        <dbReference type="Proteomes" id="UP000236569"/>
    </source>
</evidence>
<dbReference type="RefSeq" id="WP_103130734.1">
    <property type="nucleotide sequence ID" value="NZ_BFAG01000014.1"/>
</dbReference>
<dbReference type="InterPro" id="IPR025336">
    <property type="entry name" value="SCO4226-like"/>
</dbReference>
<dbReference type="Proteomes" id="UP000236569">
    <property type="component" value="Unassembled WGS sequence"/>
</dbReference>
<name>A0A2I9DWL4_9DEIO</name>
<sequence length="90" mass="10116">MPRYLVERTFPEGLHIPMTAEGATACLNVVDHNADLGVTWVHSYVTGDHRQTYCIYDGPDPGAIRRAAERNGLPVDRITPVSVLDPYFYR</sequence>
<keyword evidence="2" id="KW-1185">Reference proteome</keyword>
<gene>
    <name evidence="1" type="ORF">DAERI_140078</name>
</gene>
<reference evidence="2" key="1">
    <citation type="submission" date="2018-01" db="EMBL/GenBank/DDBJ databases">
        <title>Draft Genome Sequence of the Radioresistant Bacterium Deinococcus aerius TR0125, Isolated from the Higher Atmosphere above Japan.</title>
        <authorList>
            <person name="Satoh K."/>
            <person name="Arai H."/>
            <person name="Sanzen T."/>
            <person name="Kawaguchi Y."/>
            <person name="Hayashi H."/>
            <person name="Yokobori S."/>
            <person name="Yamagishi A."/>
            <person name="Oono Y."/>
            <person name="Narumi I."/>
        </authorList>
    </citation>
    <scope>NUCLEOTIDE SEQUENCE [LARGE SCALE GENOMIC DNA]</scope>
    <source>
        <strain evidence="2">TR0125</strain>
    </source>
</reference>
<dbReference type="OrthoDB" id="9800027at2"/>
<organism evidence="1 2">
    <name type="scientific">Deinococcus aerius</name>
    <dbReference type="NCBI Taxonomy" id="200253"/>
    <lineage>
        <taxon>Bacteria</taxon>
        <taxon>Thermotogati</taxon>
        <taxon>Deinococcota</taxon>
        <taxon>Deinococci</taxon>
        <taxon>Deinococcales</taxon>
        <taxon>Deinococcaceae</taxon>
        <taxon>Deinococcus</taxon>
    </lineage>
</organism>
<comment type="caution">
    <text evidence="1">The sequence shown here is derived from an EMBL/GenBank/DDBJ whole genome shotgun (WGS) entry which is preliminary data.</text>
</comment>
<dbReference type="Gene3D" id="3.30.70.3090">
    <property type="entry name" value="ORF SCO4226, nickel-binding ferredoxin-like monomer"/>
    <property type="match status" value="1"/>
</dbReference>
<dbReference type="InterPro" id="IPR042557">
    <property type="entry name" value="SCO4226"/>
</dbReference>
<dbReference type="Pfam" id="PF14026">
    <property type="entry name" value="SCO4226-like"/>
    <property type="match status" value="1"/>
</dbReference>
<dbReference type="AlphaFoldDB" id="A0A2I9DWL4"/>
<accession>A0A2I9DWL4</accession>
<protein>
    <recommendedName>
        <fullName evidence="3">DUF4242 domain-containing protein</fullName>
    </recommendedName>
</protein>